<dbReference type="PANTHER" id="PTHR10641:SF1368">
    <property type="entry name" value="MYB TRANSCRIPTION FACTOR"/>
    <property type="match status" value="1"/>
</dbReference>
<feature type="domain" description="HTH myb-type" evidence="7">
    <location>
        <begin position="9"/>
        <end position="61"/>
    </location>
</feature>
<reference evidence="9" key="1">
    <citation type="journal article" date="2016" name="Nat. Biotechnol.">
        <title>Sequencing wild and cultivated cassava and related species reveals extensive interspecific hybridization and genetic diversity.</title>
        <authorList>
            <person name="Bredeson J.V."/>
            <person name="Lyons J.B."/>
            <person name="Prochnik S.E."/>
            <person name="Wu G.A."/>
            <person name="Ha C.M."/>
            <person name="Edsinger-Gonzales E."/>
            <person name="Grimwood J."/>
            <person name="Schmutz J."/>
            <person name="Rabbi I.Y."/>
            <person name="Egesi C."/>
            <person name="Nauluvula P."/>
            <person name="Lebot V."/>
            <person name="Ndunguru J."/>
            <person name="Mkamilo G."/>
            <person name="Bart R.S."/>
            <person name="Setter T.L."/>
            <person name="Gleadow R.M."/>
            <person name="Kulakow P."/>
            <person name="Ferguson M.E."/>
            <person name="Rounsley S."/>
            <person name="Rokhsar D.S."/>
        </authorList>
    </citation>
    <scope>NUCLEOTIDE SEQUENCE [LARGE SCALE GENOMIC DNA]</scope>
    <source>
        <strain evidence="9">cv. AM560-2</strain>
    </source>
</reference>
<feature type="domain" description="Myb-like" evidence="6">
    <location>
        <begin position="9"/>
        <end position="61"/>
    </location>
</feature>
<protein>
    <recommendedName>
        <fullName evidence="10">MYB family protein</fullName>
    </recommendedName>
</protein>
<dbReference type="SMART" id="SM00717">
    <property type="entry name" value="SANT"/>
    <property type="match status" value="2"/>
</dbReference>
<keyword evidence="9" id="KW-1185">Reference proteome</keyword>
<feature type="region of interest" description="Disordered" evidence="5">
    <location>
        <begin position="115"/>
        <end position="137"/>
    </location>
</feature>
<proteinExistence type="predicted"/>
<dbReference type="GO" id="GO:0005634">
    <property type="term" value="C:nucleus"/>
    <property type="evidence" value="ECO:0007669"/>
    <property type="project" value="UniProtKB-SubCell"/>
</dbReference>
<keyword evidence="2" id="KW-0677">Repeat</keyword>
<dbReference type="CDD" id="cd00167">
    <property type="entry name" value="SANT"/>
    <property type="match status" value="2"/>
</dbReference>
<dbReference type="Proteomes" id="UP000091857">
    <property type="component" value="Chromosome 9"/>
</dbReference>
<dbReference type="PROSITE" id="PS51294">
    <property type="entry name" value="HTH_MYB"/>
    <property type="match status" value="2"/>
</dbReference>
<dbReference type="Pfam" id="PF00249">
    <property type="entry name" value="Myb_DNA-binding"/>
    <property type="match status" value="2"/>
</dbReference>
<evidence type="ECO:0000256" key="4">
    <source>
        <dbReference type="ARBA" id="ARBA00023242"/>
    </source>
</evidence>
<evidence type="ECO:0008006" key="10">
    <source>
        <dbReference type="Google" id="ProtNLM"/>
    </source>
</evidence>
<keyword evidence="4" id="KW-0539">Nucleus</keyword>
<accession>A0A2C9VB42</accession>
<evidence type="ECO:0000313" key="8">
    <source>
        <dbReference type="EMBL" id="OAY42037.1"/>
    </source>
</evidence>
<evidence type="ECO:0000313" key="9">
    <source>
        <dbReference type="Proteomes" id="UP000091857"/>
    </source>
</evidence>
<feature type="compositionally biased region" description="Polar residues" evidence="5">
    <location>
        <begin position="121"/>
        <end position="137"/>
    </location>
</feature>
<dbReference type="SUPFAM" id="SSF46689">
    <property type="entry name" value="Homeodomain-like"/>
    <property type="match status" value="1"/>
</dbReference>
<evidence type="ECO:0000256" key="5">
    <source>
        <dbReference type="SAM" id="MobiDB-lite"/>
    </source>
</evidence>
<gene>
    <name evidence="8" type="ORF">MANES_09G148500v8</name>
</gene>
<evidence type="ECO:0000256" key="2">
    <source>
        <dbReference type="ARBA" id="ARBA00022737"/>
    </source>
</evidence>
<dbReference type="FunFam" id="1.10.10.60:FF:000371">
    <property type="entry name" value="MYB transcription factor"/>
    <property type="match status" value="1"/>
</dbReference>
<dbReference type="InterPro" id="IPR017930">
    <property type="entry name" value="Myb_dom"/>
</dbReference>
<dbReference type="GO" id="GO:0003677">
    <property type="term" value="F:DNA binding"/>
    <property type="evidence" value="ECO:0007669"/>
    <property type="project" value="UniProtKB-KW"/>
</dbReference>
<dbReference type="PROSITE" id="PS50090">
    <property type="entry name" value="MYB_LIKE"/>
    <property type="match status" value="2"/>
</dbReference>
<comment type="subcellular location">
    <subcellularLocation>
        <location evidence="1">Nucleus</location>
    </subcellularLocation>
</comment>
<dbReference type="InterPro" id="IPR009057">
    <property type="entry name" value="Homeodomain-like_sf"/>
</dbReference>
<dbReference type="Gramene" id="Manes.09G148500.1.v8.1">
    <property type="protein sequence ID" value="Manes.09G148500.1.v8.1.CDS"/>
    <property type="gene ID" value="Manes.09G148500.v8.1"/>
</dbReference>
<name>A0A2C9VB42_MANES</name>
<evidence type="ECO:0000256" key="1">
    <source>
        <dbReference type="ARBA" id="ARBA00004123"/>
    </source>
</evidence>
<keyword evidence="3" id="KW-0238">DNA-binding</keyword>
<sequence length="211" mass="24095">MVRIPCCENMGLKKGPWTAEEDLILVSYIQRFGHSNWRALPKQAGLLRCGKSCRLRWINYLRPDIKRGNFSNEEEETIIKLHQIIGNRWSAIATKLPGRTDNEIKNYWHTHLKKRVDGKQATPSTSSSADQTTKTSSNIKAVINNARSSQQPESFPTHQNIRYATEEKSQEPVATAVEAINGFSTVNDTEFWYDIFMEAGNSREMHGDLRV</sequence>
<dbReference type="PANTHER" id="PTHR10641">
    <property type="entry name" value="MYB FAMILY TRANSCRIPTION FACTOR"/>
    <property type="match status" value="1"/>
</dbReference>
<feature type="domain" description="HTH myb-type" evidence="7">
    <location>
        <begin position="62"/>
        <end position="116"/>
    </location>
</feature>
<dbReference type="OrthoDB" id="2143914at2759"/>
<dbReference type="InterPro" id="IPR001005">
    <property type="entry name" value="SANT/Myb"/>
</dbReference>
<dbReference type="InterPro" id="IPR015495">
    <property type="entry name" value="Myb_TF_plants"/>
</dbReference>
<evidence type="ECO:0000256" key="3">
    <source>
        <dbReference type="ARBA" id="ARBA00023125"/>
    </source>
</evidence>
<comment type="caution">
    <text evidence="8">The sequence shown here is derived from an EMBL/GenBank/DDBJ whole genome shotgun (WGS) entry which is preliminary data.</text>
</comment>
<dbReference type="EMBL" id="CM004395">
    <property type="protein sequence ID" value="OAY42037.1"/>
    <property type="molecule type" value="Genomic_DNA"/>
</dbReference>
<evidence type="ECO:0000259" key="7">
    <source>
        <dbReference type="PROSITE" id="PS51294"/>
    </source>
</evidence>
<dbReference type="Gene3D" id="1.10.10.60">
    <property type="entry name" value="Homeodomain-like"/>
    <property type="match status" value="2"/>
</dbReference>
<dbReference type="AlphaFoldDB" id="A0A2C9VB42"/>
<dbReference type="FunFam" id="1.10.10.60:FF:000001">
    <property type="entry name" value="MYB-related transcription factor"/>
    <property type="match status" value="1"/>
</dbReference>
<feature type="domain" description="Myb-like" evidence="6">
    <location>
        <begin position="62"/>
        <end position="112"/>
    </location>
</feature>
<dbReference type="SMR" id="A0A2C9VB42"/>
<evidence type="ECO:0000259" key="6">
    <source>
        <dbReference type="PROSITE" id="PS50090"/>
    </source>
</evidence>
<organism evidence="8 9">
    <name type="scientific">Manihot esculenta</name>
    <name type="common">Cassava</name>
    <name type="synonym">Jatropha manihot</name>
    <dbReference type="NCBI Taxonomy" id="3983"/>
    <lineage>
        <taxon>Eukaryota</taxon>
        <taxon>Viridiplantae</taxon>
        <taxon>Streptophyta</taxon>
        <taxon>Embryophyta</taxon>
        <taxon>Tracheophyta</taxon>
        <taxon>Spermatophyta</taxon>
        <taxon>Magnoliopsida</taxon>
        <taxon>eudicotyledons</taxon>
        <taxon>Gunneridae</taxon>
        <taxon>Pentapetalae</taxon>
        <taxon>rosids</taxon>
        <taxon>fabids</taxon>
        <taxon>Malpighiales</taxon>
        <taxon>Euphorbiaceae</taxon>
        <taxon>Crotonoideae</taxon>
        <taxon>Manihoteae</taxon>
        <taxon>Manihot</taxon>
    </lineage>
</organism>